<dbReference type="GO" id="GO:0008270">
    <property type="term" value="F:zinc ion binding"/>
    <property type="evidence" value="ECO:0007669"/>
    <property type="project" value="UniProtKB-KW"/>
</dbReference>
<dbReference type="PROSITE" id="PS51081">
    <property type="entry name" value="ZF_SIAH"/>
    <property type="match status" value="1"/>
</dbReference>
<protein>
    <submittedName>
        <fullName evidence="8">Uncharacterized protein</fullName>
    </submittedName>
</protein>
<dbReference type="InterPro" id="IPR001841">
    <property type="entry name" value="Znf_RING"/>
</dbReference>
<dbReference type="Gene3D" id="3.30.40.10">
    <property type="entry name" value="Zinc/RING finger domain, C3HC4 (zinc finger)"/>
    <property type="match status" value="2"/>
</dbReference>
<dbReference type="Proteomes" id="UP000475862">
    <property type="component" value="Unassembled WGS sequence"/>
</dbReference>
<evidence type="ECO:0000313" key="8">
    <source>
        <dbReference type="EMBL" id="KAE9544065.1"/>
    </source>
</evidence>
<dbReference type="EMBL" id="VYZN01000003">
    <property type="protein sequence ID" value="KAE9544065.1"/>
    <property type="molecule type" value="Genomic_DNA"/>
</dbReference>
<evidence type="ECO:0000256" key="2">
    <source>
        <dbReference type="ARBA" id="ARBA00022771"/>
    </source>
</evidence>
<proteinExistence type="predicted"/>
<dbReference type="PANTHER" id="PTHR46632:SF16">
    <property type="entry name" value="E3 UBIQUITIN-PROTEIN LIGASE SINA-LIKE 10"/>
    <property type="match status" value="1"/>
</dbReference>
<keyword evidence="1" id="KW-0479">Metal-binding</keyword>
<gene>
    <name evidence="8" type="ORF">AGLY_001754</name>
</gene>
<feature type="domain" description="SIAH-type" evidence="7">
    <location>
        <begin position="144"/>
        <end position="203"/>
    </location>
</feature>
<dbReference type="InterPro" id="IPR013010">
    <property type="entry name" value="Znf_SIAH"/>
</dbReference>
<evidence type="ECO:0000259" key="6">
    <source>
        <dbReference type="PROSITE" id="PS50089"/>
    </source>
</evidence>
<dbReference type="Pfam" id="PF21361">
    <property type="entry name" value="Sina_ZnF"/>
    <property type="match status" value="1"/>
</dbReference>
<feature type="domain" description="RING-type" evidence="6">
    <location>
        <begin position="79"/>
        <end position="122"/>
    </location>
</feature>
<dbReference type="InterPro" id="IPR044286">
    <property type="entry name" value="SINL_plant"/>
</dbReference>
<name>A0A6G0U4M5_APHGL</name>
<dbReference type="AlphaFoldDB" id="A0A6G0U4M5"/>
<dbReference type="OrthoDB" id="4788989at2759"/>
<comment type="function">
    <text evidence="4">E3 ubiquitin-protein ligase that mediates ubiquitination and subsequent proteasomal degradation of target proteins. E3 ubiquitin ligases accept ubiquitin from an E2 ubiquitin-conjugating enzyme in the form of a thioester and then directly transfers the ubiquitin to targeted substrates. It probably triggers the ubiquitin-mediated degradation of different substrates.</text>
</comment>
<dbReference type="SUPFAM" id="SSF49599">
    <property type="entry name" value="TRAF domain-like"/>
    <property type="match status" value="1"/>
</dbReference>
<dbReference type="PANTHER" id="PTHR46632">
    <property type="entry name" value="E3 UBIQUITIN-PROTEIN LIGASE SINA-LIKE 4"/>
    <property type="match status" value="1"/>
</dbReference>
<comment type="caution">
    <text evidence="8">The sequence shown here is derived from an EMBL/GenBank/DDBJ whole genome shotgun (WGS) entry which is preliminary data.</text>
</comment>
<evidence type="ECO:0000256" key="3">
    <source>
        <dbReference type="ARBA" id="ARBA00022833"/>
    </source>
</evidence>
<dbReference type="UniPathway" id="UPA00143"/>
<dbReference type="InterPro" id="IPR013083">
    <property type="entry name" value="Znf_RING/FYVE/PHD"/>
</dbReference>
<evidence type="ECO:0000256" key="1">
    <source>
        <dbReference type="ARBA" id="ARBA00022723"/>
    </source>
</evidence>
<reference evidence="8 9" key="1">
    <citation type="submission" date="2019-08" db="EMBL/GenBank/DDBJ databases">
        <title>The genome of the soybean aphid Biotype 1, its phylome, world population structure and adaptation to the North American continent.</title>
        <authorList>
            <person name="Giordano R."/>
            <person name="Donthu R.K."/>
            <person name="Hernandez A.G."/>
            <person name="Wright C.L."/>
            <person name="Zimin A.V."/>
        </authorList>
    </citation>
    <scope>NUCLEOTIDE SEQUENCE [LARGE SCALE GENOMIC DNA]</scope>
    <source>
        <tissue evidence="8">Whole aphids</tissue>
    </source>
</reference>
<dbReference type="SUPFAM" id="SSF57850">
    <property type="entry name" value="RING/U-box"/>
    <property type="match status" value="1"/>
</dbReference>
<evidence type="ECO:0000259" key="7">
    <source>
        <dbReference type="PROSITE" id="PS51081"/>
    </source>
</evidence>
<keyword evidence="9" id="KW-1185">Reference proteome</keyword>
<evidence type="ECO:0000256" key="5">
    <source>
        <dbReference type="PROSITE-ProRule" id="PRU00455"/>
    </source>
</evidence>
<accession>A0A6G0U4M5</accession>
<keyword evidence="2 5" id="KW-0863">Zinc-finger</keyword>
<evidence type="ECO:0000313" key="9">
    <source>
        <dbReference type="Proteomes" id="UP000475862"/>
    </source>
</evidence>
<organism evidence="8 9">
    <name type="scientific">Aphis glycines</name>
    <name type="common">Soybean aphid</name>
    <dbReference type="NCBI Taxonomy" id="307491"/>
    <lineage>
        <taxon>Eukaryota</taxon>
        <taxon>Metazoa</taxon>
        <taxon>Ecdysozoa</taxon>
        <taxon>Arthropoda</taxon>
        <taxon>Hexapoda</taxon>
        <taxon>Insecta</taxon>
        <taxon>Pterygota</taxon>
        <taxon>Neoptera</taxon>
        <taxon>Paraneoptera</taxon>
        <taxon>Hemiptera</taxon>
        <taxon>Sternorrhyncha</taxon>
        <taxon>Aphidomorpha</taxon>
        <taxon>Aphidoidea</taxon>
        <taxon>Aphididae</taxon>
        <taxon>Aphidini</taxon>
        <taxon>Aphis</taxon>
        <taxon>Aphis</taxon>
    </lineage>
</organism>
<keyword evidence="3" id="KW-0862">Zinc</keyword>
<dbReference type="PROSITE" id="PS50089">
    <property type="entry name" value="ZF_RING_2"/>
    <property type="match status" value="1"/>
</dbReference>
<evidence type="ECO:0000256" key="4">
    <source>
        <dbReference type="ARBA" id="ARBA00024004"/>
    </source>
</evidence>
<dbReference type="GO" id="GO:0016567">
    <property type="term" value="P:protein ubiquitination"/>
    <property type="evidence" value="ECO:0007669"/>
    <property type="project" value="UniProtKB-UniPathway"/>
</dbReference>
<sequence>MTSLAEQATLTSTDVVAVESPSTSPRLTTQNNSQTITAADGSASAASSSSVEVVSVLRQTSDLDEIATISQQIRRVLECPICLTLMSVISCYCPNGHAVCEPCMLTLLNMNSAIENPCPLCRTLMVQSSGTSATVVKLTELSTLVKVVCSNWQHGCTELIPVRYVNDHESECPHMPTVRCQVTMCQWLGMYEQLFEHVSSSHPGVTVRTVQNQLKVDDLKDIVKNRRRTYLVQSTYGMIWVIMSRIARSRIQVALFMVNNHRSEKNDVDKVPPDIQYRITCFDENHRLRTKSRTRVINWSTLLQSGCQNILTGMYTTFRVMTIDHMVINWFQCPMNNRNRTSVTLNRERFRF</sequence>